<dbReference type="STRING" id="1423726.FC07_GL000504"/>
<dbReference type="InterPro" id="IPR023186">
    <property type="entry name" value="IUNH"/>
</dbReference>
<keyword evidence="1 4" id="KW-0378">Hydrolase</keyword>
<dbReference type="Pfam" id="PF01156">
    <property type="entry name" value="IU_nuc_hydro"/>
    <property type="match status" value="1"/>
</dbReference>
<evidence type="ECO:0000256" key="2">
    <source>
        <dbReference type="ARBA" id="ARBA00023295"/>
    </source>
</evidence>
<proteinExistence type="predicted"/>
<feature type="domain" description="Inosine/uridine-preferring nucleoside hydrolase" evidence="3">
    <location>
        <begin position="5"/>
        <end position="301"/>
    </location>
</feature>
<dbReference type="PANTHER" id="PTHR12304:SF4">
    <property type="entry name" value="URIDINE NUCLEOSIDASE"/>
    <property type="match status" value="1"/>
</dbReference>
<name>A0A0R1H1K4_9LACO</name>
<dbReference type="GO" id="GO:0006152">
    <property type="term" value="P:purine nucleoside catabolic process"/>
    <property type="evidence" value="ECO:0007669"/>
    <property type="project" value="TreeGrafter"/>
</dbReference>
<evidence type="ECO:0000259" key="3">
    <source>
        <dbReference type="Pfam" id="PF01156"/>
    </source>
</evidence>
<evidence type="ECO:0000313" key="5">
    <source>
        <dbReference type="Proteomes" id="UP000051461"/>
    </source>
</evidence>
<dbReference type="Gene3D" id="3.90.245.10">
    <property type="entry name" value="Ribonucleoside hydrolase-like"/>
    <property type="match status" value="1"/>
</dbReference>
<dbReference type="Proteomes" id="UP000051461">
    <property type="component" value="Unassembled WGS sequence"/>
</dbReference>
<dbReference type="GO" id="GO:0005829">
    <property type="term" value="C:cytosol"/>
    <property type="evidence" value="ECO:0007669"/>
    <property type="project" value="TreeGrafter"/>
</dbReference>
<reference evidence="4 5" key="1">
    <citation type="journal article" date="2015" name="Genome Announc.">
        <title>Expanding the biotechnology potential of lactobacilli through comparative genomics of 213 strains and associated genera.</title>
        <authorList>
            <person name="Sun Z."/>
            <person name="Harris H.M."/>
            <person name="McCann A."/>
            <person name="Guo C."/>
            <person name="Argimon S."/>
            <person name="Zhang W."/>
            <person name="Yang X."/>
            <person name="Jeffery I.B."/>
            <person name="Cooney J.C."/>
            <person name="Kagawa T.F."/>
            <person name="Liu W."/>
            <person name="Song Y."/>
            <person name="Salvetti E."/>
            <person name="Wrobel A."/>
            <person name="Rasinkangas P."/>
            <person name="Parkhill J."/>
            <person name="Rea M.C."/>
            <person name="O'Sullivan O."/>
            <person name="Ritari J."/>
            <person name="Douillard F.P."/>
            <person name="Paul Ross R."/>
            <person name="Yang R."/>
            <person name="Briner A.E."/>
            <person name="Felis G.E."/>
            <person name="de Vos W.M."/>
            <person name="Barrangou R."/>
            <person name="Klaenhammer T.R."/>
            <person name="Caufield P.W."/>
            <person name="Cui Y."/>
            <person name="Zhang H."/>
            <person name="O'Toole P.W."/>
        </authorList>
    </citation>
    <scope>NUCLEOTIDE SEQUENCE [LARGE SCALE GENOMIC DNA]</scope>
    <source>
        <strain evidence="4 5">DSM 20003</strain>
    </source>
</reference>
<dbReference type="AlphaFoldDB" id="A0A0R1H1K4"/>
<dbReference type="GO" id="GO:0008477">
    <property type="term" value="F:purine nucleosidase activity"/>
    <property type="evidence" value="ECO:0007669"/>
    <property type="project" value="TreeGrafter"/>
</dbReference>
<keyword evidence="5" id="KW-1185">Reference proteome</keyword>
<accession>A0A0R1H1K4</accession>
<dbReference type="EMBL" id="AZDA01000013">
    <property type="protein sequence ID" value="KRK40493.1"/>
    <property type="molecule type" value="Genomic_DNA"/>
</dbReference>
<protein>
    <submittedName>
        <fullName evidence="4">Inosine-uridine preferring nucleoside hydrolase</fullName>
    </submittedName>
</protein>
<organism evidence="4 5">
    <name type="scientific">Loigolactobacillus bifermentans DSM 20003</name>
    <dbReference type="NCBI Taxonomy" id="1423726"/>
    <lineage>
        <taxon>Bacteria</taxon>
        <taxon>Bacillati</taxon>
        <taxon>Bacillota</taxon>
        <taxon>Bacilli</taxon>
        <taxon>Lactobacillales</taxon>
        <taxon>Lactobacillaceae</taxon>
        <taxon>Loigolactobacillus</taxon>
    </lineage>
</organism>
<dbReference type="CDD" id="cd02650">
    <property type="entry name" value="nuc_hydro_CaPnhB"/>
    <property type="match status" value="1"/>
</dbReference>
<dbReference type="InterPro" id="IPR001910">
    <property type="entry name" value="Inosine/uridine_hydrolase_dom"/>
</dbReference>
<dbReference type="PATRIC" id="fig|1423726.3.peg.520"/>
<dbReference type="RefSeq" id="WP_057903577.1">
    <property type="nucleotide sequence ID" value="NZ_AZDA01000013.1"/>
</dbReference>
<comment type="caution">
    <text evidence="4">The sequence shown here is derived from an EMBL/GenBank/DDBJ whole genome shotgun (WGS) entry which is preliminary data.</text>
</comment>
<dbReference type="SUPFAM" id="SSF53590">
    <property type="entry name" value="Nucleoside hydrolase"/>
    <property type="match status" value="1"/>
</dbReference>
<sequence>MTRKLILDLDTGIDDALALAYAIASPEVDLIGVICSYGNVVVAQAVANTQQLLALLGQPHVPVYAGAAHASTQSDFQVLPVSQQIHGRNGIGEVHLPAVTASTPQQSAVDFLIAATQQYGAELVVVPTGPLTNLAAAIQQYPSLVDQIGQITLMGGALTVPGNVSATTEANMAQDPEAAQVVFTSGAPLAMVGLDVTLRTLLTKQETARWRTLNTASGTAFAEMVDYYIKAYAVTSPDLGGCALHDPLAVGLAIDPSLAQWLALDLTVATTGATRGRTIGDLKRLTATPRTKVAVQVAATTYLRRFMQRLSCLFAQN</sequence>
<gene>
    <name evidence="4" type="ORF">FC07_GL000504</name>
</gene>
<dbReference type="PANTHER" id="PTHR12304">
    <property type="entry name" value="INOSINE-URIDINE PREFERRING NUCLEOSIDE HYDROLASE"/>
    <property type="match status" value="1"/>
</dbReference>
<dbReference type="OrthoDB" id="9797882at2"/>
<evidence type="ECO:0000256" key="1">
    <source>
        <dbReference type="ARBA" id="ARBA00022801"/>
    </source>
</evidence>
<evidence type="ECO:0000313" key="4">
    <source>
        <dbReference type="EMBL" id="KRK40493.1"/>
    </source>
</evidence>
<dbReference type="InterPro" id="IPR036452">
    <property type="entry name" value="Ribo_hydro-like"/>
</dbReference>
<keyword evidence="2" id="KW-0326">Glycosidase</keyword>